<organism evidence="1 2">
    <name type="scientific">Banduia mediterranea</name>
    <dbReference type="NCBI Taxonomy" id="3075609"/>
    <lineage>
        <taxon>Bacteria</taxon>
        <taxon>Pseudomonadati</taxon>
        <taxon>Pseudomonadota</taxon>
        <taxon>Gammaproteobacteria</taxon>
        <taxon>Nevskiales</taxon>
        <taxon>Algiphilaceae</taxon>
        <taxon>Banduia</taxon>
    </lineage>
</organism>
<comment type="caution">
    <text evidence="1">The sequence shown here is derived from an EMBL/GenBank/DDBJ whole genome shotgun (WGS) entry which is preliminary data.</text>
</comment>
<proteinExistence type="predicted"/>
<sequence length="58" mass="6146">MKATLGVIIDRYMAEVAPSLGSPGAAKSCAGPLNREMGNIPLAVLTPELIGQYREDRC</sequence>
<keyword evidence="2" id="KW-1185">Reference proteome</keyword>
<gene>
    <name evidence="1" type="ORF">RM530_13770</name>
</gene>
<protein>
    <submittedName>
        <fullName evidence="1">Uncharacterized protein</fullName>
    </submittedName>
</protein>
<reference evidence="1 2" key="1">
    <citation type="submission" date="2023-09" db="EMBL/GenBank/DDBJ databases">
        <authorList>
            <person name="Rey-Velasco X."/>
        </authorList>
    </citation>
    <scope>NUCLEOTIDE SEQUENCE [LARGE SCALE GENOMIC DNA]</scope>
    <source>
        <strain evidence="1 2">W345</strain>
    </source>
</reference>
<evidence type="ECO:0000313" key="1">
    <source>
        <dbReference type="EMBL" id="MDT0498421.1"/>
    </source>
</evidence>
<name>A0ABU2WM73_9GAMM</name>
<evidence type="ECO:0000313" key="2">
    <source>
        <dbReference type="Proteomes" id="UP001254608"/>
    </source>
</evidence>
<accession>A0ABU2WM73</accession>
<dbReference type="Proteomes" id="UP001254608">
    <property type="component" value="Unassembled WGS sequence"/>
</dbReference>
<dbReference type="EMBL" id="JAVRIC010000021">
    <property type="protein sequence ID" value="MDT0498421.1"/>
    <property type="molecule type" value="Genomic_DNA"/>
</dbReference>
<dbReference type="RefSeq" id="WP_311365830.1">
    <property type="nucleotide sequence ID" value="NZ_JAVRIC010000021.1"/>
</dbReference>